<dbReference type="Gene3D" id="1.20.1260.10">
    <property type="match status" value="1"/>
</dbReference>
<keyword evidence="2" id="KW-1185">Reference proteome</keyword>
<dbReference type="Pfam" id="PF05974">
    <property type="entry name" value="DUF892"/>
    <property type="match status" value="1"/>
</dbReference>
<proteinExistence type="predicted"/>
<dbReference type="InterPro" id="IPR047114">
    <property type="entry name" value="YciF"/>
</dbReference>
<dbReference type="CDD" id="cd07909">
    <property type="entry name" value="YciF"/>
    <property type="match status" value="1"/>
</dbReference>
<reference evidence="2" key="2">
    <citation type="submission" date="2011-02" db="EMBL/GenBank/DDBJ databases">
        <title>The complete genome of Pedobacter saltans DSM 12145.</title>
        <authorList>
            <consortium name="US DOE Joint Genome Institute (JGI-PGF)"/>
            <person name="Lucas S."/>
            <person name="Copeland A."/>
            <person name="Lapidus A."/>
            <person name="Bruce D."/>
            <person name="Goodwin L."/>
            <person name="Pitluck S."/>
            <person name="Kyrpides N."/>
            <person name="Mavromatis K."/>
            <person name="Pagani I."/>
            <person name="Ivanova N."/>
            <person name="Ovchinnikova G."/>
            <person name="Lu M."/>
            <person name="Detter J.C."/>
            <person name="Han C."/>
            <person name="Land M."/>
            <person name="Hauser L."/>
            <person name="Markowitz V."/>
            <person name="Cheng J.-F."/>
            <person name="Hugenholtz P."/>
            <person name="Woyke T."/>
            <person name="Wu D."/>
            <person name="Tindall B."/>
            <person name="Pomrenke H.G."/>
            <person name="Brambilla E."/>
            <person name="Klenk H.-P."/>
            <person name="Eisen J.A."/>
        </authorList>
    </citation>
    <scope>NUCLEOTIDE SEQUENCE [LARGE SCALE GENOMIC DNA]</scope>
    <source>
        <strain evidence="2">ATCC 51119 / DSM 12145 / JCM 21818 / LMG 10337 / NBRC 100064 / NCIMB 13643</strain>
    </source>
</reference>
<reference evidence="1 2" key="1">
    <citation type="journal article" date="2011" name="Stand. Genomic Sci.">
        <title>Complete genome sequence of the gliding, heparinolytic Pedobacter saltans type strain (113).</title>
        <authorList>
            <person name="Liolios K."/>
            <person name="Sikorski J."/>
            <person name="Lu M."/>
            <person name="Nolan M."/>
            <person name="Lapidus A."/>
            <person name="Lucas S."/>
            <person name="Hammon N."/>
            <person name="Deshpande S."/>
            <person name="Cheng J.F."/>
            <person name="Tapia R."/>
            <person name="Han C."/>
            <person name="Goodwin L."/>
            <person name="Pitluck S."/>
            <person name="Huntemann M."/>
            <person name="Ivanova N."/>
            <person name="Pagani I."/>
            <person name="Mavromatis K."/>
            <person name="Ovchinikova G."/>
            <person name="Pati A."/>
            <person name="Chen A."/>
            <person name="Palaniappan K."/>
            <person name="Land M."/>
            <person name="Hauser L."/>
            <person name="Brambilla E.M."/>
            <person name="Kotsyurbenko O."/>
            <person name="Rohde M."/>
            <person name="Tindall B.J."/>
            <person name="Abt B."/>
            <person name="Goker M."/>
            <person name="Detter J.C."/>
            <person name="Woyke T."/>
            <person name="Bristow J."/>
            <person name="Eisen J.A."/>
            <person name="Markowitz V."/>
            <person name="Hugenholtz P."/>
            <person name="Klenk H.P."/>
            <person name="Kyrpides N.C."/>
        </authorList>
    </citation>
    <scope>NUCLEOTIDE SEQUENCE [LARGE SCALE GENOMIC DNA]</scope>
    <source>
        <strain evidence="2">ATCC 51119 / DSM 12145 / JCM 21818 / LMG 10337 / NBRC 100064 / NCIMB 13643</strain>
    </source>
</reference>
<accession>F0SCD6</accession>
<dbReference type="Proteomes" id="UP000000310">
    <property type="component" value="Chromosome"/>
</dbReference>
<dbReference type="KEGG" id="psn:Pedsa_1165"/>
<dbReference type="STRING" id="762903.Pedsa_1165"/>
<protein>
    <submittedName>
        <fullName evidence="1">Uncharacterized protein</fullName>
    </submittedName>
</protein>
<dbReference type="SUPFAM" id="SSF47240">
    <property type="entry name" value="Ferritin-like"/>
    <property type="match status" value="1"/>
</dbReference>
<dbReference type="InterPro" id="IPR010287">
    <property type="entry name" value="DUF892_YciF-like"/>
</dbReference>
<gene>
    <name evidence="1" type="ordered locus">Pedsa_1165</name>
</gene>
<dbReference type="RefSeq" id="WP_013632232.1">
    <property type="nucleotide sequence ID" value="NC_015177.1"/>
</dbReference>
<organism evidence="1 2">
    <name type="scientific">Pseudopedobacter saltans (strain ATCC 51119 / DSM 12145 / JCM 21818 / CCUG 39354 / LMG 10337 / NBRC 100064 / NCIMB 13643)</name>
    <name type="common">Pedobacter saltans</name>
    <dbReference type="NCBI Taxonomy" id="762903"/>
    <lineage>
        <taxon>Bacteria</taxon>
        <taxon>Pseudomonadati</taxon>
        <taxon>Bacteroidota</taxon>
        <taxon>Sphingobacteriia</taxon>
        <taxon>Sphingobacteriales</taxon>
        <taxon>Sphingobacteriaceae</taxon>
        <taxon>Pseudopedobacter</taxon>
    </lineage>
</organism>
<dbReference type="PANTHER" id="PTHR30565:SF9">
    <property type="entry name" value="PROTEIN YCIF"/>
    <property type="match status" value="1"/>
</dbReference>
<dbReference type="HOGENOM" id="CLU_102561_0_0_10"/>
<name>F0SCD6_PSESL</name>
<dbReference type="eggNOG" id="COG3685">
    <property type="taxonomic scope" value="Bacteria"/>
</dbReference>
<dbReference type="EMBL" id="CP002545">
    <property type="protein sequence ID" value="ADY51733.1"/>
    <property type="molecule type" value="Genomic_DNA"/>
</dbReference>
<evidence type="ECO:0000313" key="2">
    <source>
        <dbReference type="Proteomes" id="UP000000310"/>
    </source>
</evidence>
<sequence>MDKTGSNPKFTNRSPLQEEPALLELFAQSLRELYWAENHLVKTLPKMALASSSRLAGAIEEHLEETKMQVSRLEEIFHITNQKMLAQKCEAMECLTKEGEILIESTDPGTATRDVAVIMASQKVEHHEIACYGTLAQLAKTLGLEETAALLEQSLEEEKAADVKLTEIAENDVNYEATMES</sequence>
<dbReference type="PANTHER" id="PTHR30565">
    <property type="entry name" value="PROTEIN YCIF"/>
    <property type="match status" value="1"/>
</dbReference>
<dbReference type="InterPro" id="IPR009078">
    <property type="entry name" value="Ferritin-like_SF"/>
</dbReference>
<evidence type="ECO:0000313" key="1">
    <source>
        <dbReference type="EMBL" id="ADY51733.1"/>
    </source>
</evidence>
<dbReference type="AlphaFoldDB" id="F0SCD6"/>
<dbReference type="InterPro" id="IPR012347">
    <property type="entry name" value="Ferritin-like"/>
</dbReference>